<evidence type="ECO:0000256" key="5">
    <source>
        <dbReference type="ARBA" id="ARBA00022840"/>
    </source>
</evidence>
<dbReference type="Pfam" id="PF07005">
    <property type="entry name" value="SBD_N"/>
    <property type="match status" value="1"/>
</dbReference>
<dbReference type="Gene3D" id="3.40.980.20">
    <property type="entry name" value="Four-carbon acid sugar kinase, nucleotide binding domain"/>
    <property type="match status" value="1"/>
</dbReference>
<dbReference type="Gene3D" id="3.40.50.10840">
    <property type="entry name" value="Putative sugar-binding, N-terminal domain"/>
    <property type="match status" value="1"/>
</dbReference>
<dbReference type="InterPro" id="IPR031475">
    <property type="entry name" value="NBD_C"/>
</dbReference>
<dbReference type="GO" id="GO:0016301">
    <property type="term" value="F:kinase activity"/>
    <property type="evidence" value="ECO:0007669"/>
    <property type="project" value="UniProtKB-KW"/>
</dbReference>
<evidence type="ECO:0000256" key="1">
    <source>
        <dbReference type="ARBA" id="ARBA00005715"/>
    </source>
</evidence>
<sequence length="459" mass="48712">MTQPQNTLHDGPLVTWYADDFTGAAAVMEVLTFAGLPSMLFLEPPTTDQLARYPDLKGIGVASTARAQSPEWMDAELPDIFAQLAALKPALMHYKVCSTLDSSPQVGSIGRAIEIGQAQFSPAAIPVLIAAPQMRRYQSFGHLFAGFGDAVYRLDQHPVMSRHPVTPMHEADVAKHLSQQSTKLDTRCLSLEDMNANATLPVIPANPDRIEAITLDSMDSASESVAGRLIWEGRDANPFVVGSQGVEYALVRHWQDTRQIAVADAPKGIGRSDKMVVVSGSVSPTTADQIAWAIANGFAGIAFDAACVCRGADELETEIGRCVQAGLEAMSRDLDPLIYSAQGPDDPAVEQFKNAVGHSNATMADANLRVGEALGRILYQTLSRSGARRAVASGGDTSGNATRQLGIFALSALAPTIPGAALFQAHAKGPMDGLELALKGGQMGSPDYFGWIRSGGGKR</sequence>
<keyword evidence="4" id="KW-0418">Kinase</keyword>
<evidence type="ECO:0000313" key="10">
    <source>
        <dbReference type="Proteomes" id="UP000244523"/>
    </source>
</evidence>
<evidence type="ECO:0000259" key="8">
    <source>
        <dbReference type="Pfam" id="PF17042"/>
    </source>
</evidence>
<name>A0A2T6K5A1_9RHOB</name>
<evidence type="ECO:0000313" key="9">
    <source>
        <dbReference type="EMBL" id="PUB09804.1"/>
    </source>
</evidence>
<evidence type="ECO:0000256" key="2">
    <source>
        <dbReference type="ARBA" id="ARBA00022679"/>
    </source>
</evidence>
<keyword evidence="6" id="KW-0119">Carbohydrate metabolism</keyword>
<dbReference type="InterPro" id="IPR010737">
    <property type="entry name" value="4-carb_acid_sugar_kinase_N"/>
</dbReference>
<comment type="caution">
    <text evidence="9">The sequence shown here is derived from an EMBL/GenBank/DDBJ whole genome shotgun (WGS) entry which is preliminary data.</text>
</comment>
<protein>
    <submittedName>
        <fullName evidence="9">Uncharacterized protein YgbK (DUF1537 family)</fullName>
    </submittedName>
</protein>
<dbReference type="OrthoDB" id="7686359at2"/>
<proteinExistence type="inferred from homology"/>
<reference evidence="9 10" key="1">
    <citation type="submission" date="2018-04" db="EMBL/GenBank/DDBJ databases">
        <title>Genomic Encyclopedia of Archaeal and Bacterial Type Strains, Phase II (KMG-II): from individual species to whole genera.</title>
        <authorList>
            <person name="Goeker M."/>
        </authorList>
    </citation>
    <scope>NUCLEOTIDE SEQUENCE [LARGE SCALE GENOMIC DNA]</scope>
    <source>
        <strain evidence="9 10">DSM 29955</strain>
    </source>
</reference>
<keyword evidence="5" id="KW-0067">ATP-binding</keyword>
<comment type="similarity">
    <text evidence="1">Belongs to the four-carbon acid sugar kinase family.</text>
</comment>
<organism evidence="9 10">
    <name type="scientific">Yoonia sediminilitoris</name>
    <dbReference type="NCBI Taxonomy" id="1286148"/>
    <lineage>
        <taxon>Bacteria</taxon>
        <taxon>Pseudomonadati</taxon>
        <taxon>Pseudomonadota</taxon>
        <taxon>Alphaproteobacteria</taxon>
        <taxon>Rhodobacterales</taxon>
        <taxon>Paracoccaceae</taxon>
        <taxon>Yoonia</taxon>
    </lineage>
</organism>
<dbReference type="InterPro" id="IPR042213">
    <property type="entry name" value="NBD_C_sf"/>
</dbReference>
<keyword evidence="2" id="KW-0808">Transferase</keyword>
<evidence type="ECO:0000256" key="4">
    <source>
        <dbReference type="ARBA" id="ARBA00022777"/>
    </source>
</evidence>
<evidence type="ECO:0000256" key="3">
    <source>
        <dbReference type="ARBA" id="ARBA00022741"/>
    </source>
</evidence>
<dbReference type="GO" id="GO:0005524">
    <property type="term" value="F:ATP binding"/>
    <property type="evidence" value="ECO:0007669"/>
    <property type="project" value="UniProtKB-KW"/>
</dbReference>
<evidence type="ECO:0000256" key="6">
    <source>
        <dbReference type="ARBA" id="ARBA00023277"/>
    </source>
</evidence>
<feature type="domain" description="Four-carbon acid sugar kinase nucleotide binding" evidence="8">
    <location>
        <begin position="276"/>
        <end position="449"/>
    </location>
</feature>
<evidence type="ECO:0000259" key="7">
    <source>
        <dbReference type="Pfam" id="PF07005"/>
    </source>
</evidence>
<dbReference type="RefSeq" id="WP_108389094.1">
    <property type="nucleotide sequence ID" value="NZ_QBUD01000025.1"/>
</dbReference>
<accession>A0A2T6K5A1</accession>
<keyword evidence="3" id="KW-0547">Nucleotide-binding</keyword>
<gene>
    <name evidence="9" type="ORF">C8N45_12525</name>
</gene>
<dbReference type="SUPFAM" id="SSF142764">
    <property type="entry name" value="YgbK-like"/>
    <property type="match status" value="1"/>
</dbReference>
<dbReference type="Proteomes" id="UP000244523">
    <property type="component" value="Unassembled WGS sequence"/>
</dbReference>
<feature type="domain" description="Four-carbon acid sugar kinase N-terminal" evidence="7">
    <location>
        <begin position="16"/>
        <end position="250"/>
    </location>
</feature>
<dbReference type="Pfam" id="PF17042">
    <property type="entry name" value="NBD_C"/>
    <property type="match status" value="1"/>
</dbReference>
<dbReference type="AlphaFoldDB" id="A0A2T6K5A1"/>
<dbReference type="EMBL" id="QBUD01000025">
    <property type="protein sequence ID" value="PUB09804.1"/>
    <property type="molecule type" value="Genomic_DNA"/>
</dbReference>
<keyword evidence="10" id="KW-1185">Reference proteome</keyword>
<dbReference type="InterPro" id="IPR037051">
    <property type="entry name" value="4-carb_acid_sugar_kinase_N_sf"/>
</dbReference>